<protein>
    <submittedName>
        <fullName evidence="2">Uncharacterized protein</fullName>
    </submittedName>
</protein>
<name>A0A7R8WFR2_9CRUS</name>
<reference evidence="2" key="1">
    <citation type="submission" date="2020-11" db="EMBL/GenBank/DDBJ databases">
        <authorList>
            <person name="Tran Van P."/>
        </authorList>
    </citation>
    <scope>NUCLEOTIDE SEQUENCE</scope>
</reference>
<gene>
    <name evidence="2" type="ORF">CTOB1V02_LOCUS8721</name>
</gene>
<feature type="compositionally biased region" description="Basic and acidic residues" evidence="1">
    <location>
        <begin position="300"/>
        <end position="310"/>
    </location>
</feature>
<organism evidence="2">
    <name type="scientific">Cyprideis torosa</name>
    <dbReference type="NCBI Taxonomy" id="163714"/>
    <lineage>
        <taxon>Eukaryota</taxon>
        <taxon>Metazoa</taxon>
        <taxon>Ecdysozoa</taxon>
        <taxon>Arthropoda</taxon>
        <taxon>Crustacea</taxon>
        <taxon>Oligostraca</taxon>
        <taxon>Ostracoda</taxon>
        <taxon>Podocopa</taxon>
        <taxon>Podocopida</taxon>
        <taxon>Cytherocopina</taxon>
        <taxon>Cytheroidea</taxon>
        <taxon>Cytherideidae</taxon>
        <taxon>Cyprideis</taxon>
    </lineage>
</organism>
<evidence type="ECO:0000313" key="2">
    <source>
        <dbReference type="EMBL" id="CAD7230865.1"/>
    </source>
</evidence>
<feature type="region of interest" description="Disordered" evidence="1">
    <location>
        <begin position="289"/>
        <end position="311"/>
    </location>
</feature>
<accession>A0A7R8WFR2</accession>
<proteinExistence type="predicted"/>
<evidence type="ECO:0000256" key="1">
    <source>
        <dbReference type="SAM" id="MobiDB-lite"/>
    </source>
</evidence>
<dbReference type="AlphaFoldDB" id="A0A7R8WFR2"/>
<sequence>MDGVLEIVLESTRDRLGEERRLVKEIRQPWPTYQEFLAKFATLKVAEMQETILELRRSVTDHKRALAVTSEEAVSSHIKQLDSVKCSLKKAKDDRTPRVHSLDDSGKVLQRLRQCKQDLMASIRDWKRKDNELTLWLLKSTIMVLPRDEGSPKDLEPQNKMGWNEFLKMLRNLHSESEPDLYLKRIRGYFSDAFIALQEASNLWNGSRDQNLFQMLLKATDHLRACAVKRCAVRGTSTGYESNRFSGFPVSSKISMEPFRIVPSSRKFSLSESPPALSTAKLQRQIEKAFPSSTLRHQRGKGDDGNEVDWRPLFTNFQPQVSQKDNLDSSLKQSPRNINLWRSQSTADDREEIEPRQVILKDSGKPSTTGYQNHPTAKTENRWIASGEGSSCFKPKSLPCWSSSSSEEILGTLSSVTAATTRATEKTMDDALIDEMIWNLRDVLSPTDKPPKQKRRYDD</sequence>
<dbReference type="EMBL" id="OB663019">
    <property type="protein sequence ID" value="CAD7230865.1"/>
    <property type="molecule type" value="Genomic_DNA"/>
</dbReference>